<evidence type="ECO:0000313" key="2">
    <source>
        <dbReference type="Proteomes" id="UP000176901"/>
    </source>
</evidence>
<reference evidence="1 2" key="1">
    <citation type="journal article" date="2016" name="Nat. Commun.">
        <title>Thousands of microbial genomes shed light on interconnected biogeochemical processes in an aquifer system.</title>
        <authorList>
            <person name="Anantharaman K."/>
            <person name="Brown C.T."/>
            <person name="Hug L.A."/>
            <person name="Sharon I."/>
            <person name="Castelle C.J."/>
            <person name="Probst A.J."/>
            <person name="Thomas B.C."/>
            <person name="Singh A."/>
            <person name="Wilkins M.J."/>
            <person name="Karaoz U."/>
            <person name="Brodie E.L."/>
            <person name="Williams K.H."/>
            <person name="Hubbard S.S."/>
            <person name="Banfield J.F."/>
        </authorList>
    </citation>
    <scope>NUCLEOTIDE SEQUENCE [LARGE SCALE GENOMIC DNA]</scope>
</reference>
<sequence length="76" mass="8178">MFGLDTAIAIHDDVEAAVAQATFEGKGPKHAIAIAQAKMDARSKEGVLTAAPHPFALAKAVYKAWSKAQRDWEGWD</sequence>
<name>A0A1G2R1X8_9BACT</name>
<proteinExistence type="predicted"/>
<organism evidence="1 2">
    <name type="scientific">Candidatus Wildermuthbacteria bacterium RIFCSPHIGHO2_02_FULL_47_12</name>
    <dbReference type="NCBI Taxonomy" id="1802451"/>
    <lineage>
        <taxon>Bacteria</taxon>
        <taxon>Candidatus Wildermuthiibacteriota</taxon>
    </lineage>
</organism>
<dbReference type="EMBL" id="MHTW01000027">
    <property type="protein sequence ID" value="OHA66707.1"/>
    <property type="molecule type" value="Genomic_DNA"/>
</dbReference>
<accession>A0A1G2R1X8</accession>
<evidence type="ECO:0000313" key="1">
    <source>
        <dbReference type="EMBL" id="OHA66707.1"/>
    </source>
</evidence>
<protein>
    <submittedName>
        <fullName evidence="1">Uncharacterized protein</fullName>
    </submittedName>
</protein>
<dbReference type="Proteomes" id="UP000176901">
    <property type="component" value="Unassembled WGS sequence"/>
</dbReference>
<dbReference type="AlphaFoldDB" id="A0A1G2R1X8"/>
<gene>
    <name evidence="1" type="ORF">A3C82_00595</name>
</gene>
<comment type="caution">
    <text evidence="1">The sequence shown here is derived from an EMBL/GenBank/DDBJ whole genome shotgun (WGS) entry which is preliminary data.</text>
</comment>